<dbReference type="GeneID" id="33936826"/>
<dbReference type="EMBL" id="LSBJ02000005">
    <property type="protein sequence ID" value="OWT42869.1"/>
    <property type="molecule type" value="Genomic_DNA"/>
</dbReference>
<dbReference type="RefSeq" id="XP_022285340.1">
    <property type="nucleotide sequence ID" value="XM_022429606.1"/>
</dbReference>
<name>A0A219AQG6_METCM</name>
<dbReference type="AlphaFoldDB" id="A0A219AQG6"/>
<evidence type="ECO:0000256" key="1">
    <source>
        <dbReference type="SAM" id="MobiDB-lite"/>
    </source>
</evidence>
<feature type="region of interest" description="Disordered" evidence="1">
    <location>
        <begin position="26"/>
        <end position="52"/>
    </location>
</feature>
<evidence type="ECO:0000313" key="2">
    <source>
        <dbReference type="EMBL" id="OWT42869.1"/>
    </source>
</evidence>
<keyword evidence="3" id="KW-1185">Reference proteome</keyword>
<accession>A0A219AQG6</accession>
<comment type="caution">
    <text evidence="2">The sequence shown here is derived from an EMBL/GenBank/DDBJ whole genome shotgun (WGS) entry which is preliminary data.</text>
</comment>
<evidence type="ECO:0000313" key="3">
    <source>
        <dbReference type="Proteomes" id="UP000078397"/>
    </source>
</evidence>
<feature type="region of interest" description="Disordered" evidence="1">
    <location>
        <begin position="70"/>
        <end position="111"/>
    </location>
</feature>
<dbReference type="Proteomes" id="UP000078397">
    <property type="component" value="Unassembled WGS sequence"/>
</dbReference>
<feature type="compositionally biased region" description="Polar residues" evidence="1">
    <location>
        <begin position="77"/>
        <end position="95"/>
    </location>
</feature>
<protein>
    <submittedName>
        <fullName evidence="2">Uncharacterized protein</fullName>
    </submittedName>
</protein>
<dbReference type="KEGG" id="pchm:VFPPC_17938"/>
<organism evidence="2 3">
    <name type="scientific">Pochonia chlamydosporia 170</name>
    <dbReference type="NCBI Taxonomy" id="1380566"/>
    <lineage>
        <taxon>Eukaryota</taxon>
        <taxon>Fungi</taxon>
        <taxon>Dikarya</taxon>
        <taxon>Ascomycota</taxon>
        <taxon>Pezizomycotina</taxon>
        <taxon>Sordariomycetes</taxon>
        <taxon>Hypocreomycetidae</taxon>
        <taxon>Hypocreales</taxon>
        <taxon>Clavicipitaceae</taxon>
        <taxon>Pochonia</taxon>
    </lineage>
</organism>
<sequence length="111" mass="12491">MLCPCPCHRMPKCPSPKKRGFRAYLTSTPKQTRQDPRHSLKTSHPIYTRPASMHTKSTLFSARCFDAPTTEVHGPRSTVNDAQPQKTQATQTLNRTPCLETRTRTHTSGLS</sequence>
<reference evidence="2 3" key="1">
    <citation type="journal article" date="2016" name="PLoS Pathog.">
        <title>Biosynthesis of antibiotic leucinostatins in bio-control fungus Purpureocillium lilacinum and their inhibition on phytophthora revealed by genome mining.</title>
        <authorList>
            <person name="Wang G."/>
            <person name="Liu Z."/>
            <person name="Lin R."/>
            <person name="Li E."/>
            <person name="Mao Z."/>
            <person name="Ling J."/>
            <person name="Yang Y."/>
            <person name="Yin W.B."/>
            <person name="Xie B."/>
        </authorList>
    </citation>
    <scope>NUCLEOTIDE SEQUENCE [LARGE SCALE GENOMIC DNA]</scope>
    <source>
        <strain evidence="2">170</strain>
    </source>
</reference>
<gene>
    <name evidence="2" type="ORF">VFPPC_17938</name>
</gene>
<proteinExistence type="predicted"/>